<keyword evidence="5" id="KW-0106">Calcium</keyword>
<gene>
    <name evidence="13" type="primary">CLSTN2</name>
</gene>
<feature type="compositionally biased region" description="Acidic residues" evidence="10">
    <location>
        <begin position="171"/>
        <end position="180"/>
    </location>
</feature>
<keyword evidence="9" id="KW-0325">Glycoprotein</keyword>
<dbReference type="GO" id="GO:0007155">
    <property type="term" value="P:cell adhesion"/>
    <property type="evidence" value="ECO:0007669"/>
    <property type="project" value="UniProtKB-KW"/>
</dbReference>
<evidence type="ECO:0000256" key="10">
    <source>
        <dbReference type="SAM" id="MobiDB-lite"/>
    </source>
</evidence>
<sequence length="180" mass="20355">MRRRCGGPAALLLLLLLGPLLGPPGCLLAAKVNKHKPWIETSYHGIITENNDTVILDPPLVALDKDAPVPFAAVGVYRIRTAQQHSSTDNESSKENEMDWDDSALTITVNPMEKYEKPHRAEEESEEEDDEEEDTTSAESDESEEEEDEEEEEEATVQKRGKQNFTRQEQLEWDDSTLPY</sequence>
<evidence type="ECO:0000256" key="3">
    <source>
        <dbReference type="ARBA" id="ARBA00022729"/>
    </source>
</evidence>
<evidence type="ECO:0000256" key="11">
    <source>
        <dbReference type="SAM" id="SignalP"/>
    </source>
</evidence>
<dbReference type="AlphaFoldDB" id="A0A8V0ZWV7"/>
<feature type="compositionally biased region" description="Basic and acidic residues" evidence="10">
    <location>
        <begin position="113"/>
        <end position="122"/>
    </location>
</feature>
<feature type="region of interest" description="Disordered" evidence="10">
    <location>
        <begin position="83"/>
        <end position="180"/>
    </location>
</feature>
<dbReference type="OrthoDB" id="10012272at2759"/>
<dbReference type="PANTHER" id="PTHR14139">
    <property type="entry name" value="CALSYNTENIN"/>
    <property type="match status" value="1"/>
</dbReference>
<name>A0A8V0ZWV7_CHICK</name>
<keyword evidence="7" id="KW-1133">Transmembrane helix</keyword>
<dbReference type="Ensembl" id="ENSGALT00010061632.1">
    <property type="protein sequence ID" value="ENSGALP00010038067.1"/>
    <property type="gene ID" value="ENSGALG00010025242.1"/>
</dbReference>
<evidence type="ECO:0000313" key="13">
    <source>
        <dbReference type="Ensembl" id="ENSGALP00010038067.1"/>
    </source>
</evidence>
<reference evidence="13" key="3">
    <citation type="submission" date="2025-09" db="UniProtKB">
        <authorList>
            <consortium name="Ensembl"/>
        </authorList>
    </citation>
    <scope>IDENTIFICATION</scope>
    <source>
        <strain evidence="13">broiler</strain>
    </source>
</reference>
<keyword evidence="14" id="KW-1185">Reference proteome</keyword>
<reference evidence="13" key="2">
    <citation type="submission" date="2025-08" db="UniProtKB">
        <authorList>
            <consortium name="Ensembl"/>
        </authorList>
    </citation>
    <scope>IDENTIFICATION</scope>
    <source>
        <strain evidence="13">broiler</strain>
    </source>
</reference>
<evidence type="ECO:0000256" key="7">
    <source>
        <dbReference type="ARBA" id="ARBA00022989"/>
    </source>
</evidence>
<accession>A0A8V0ZWV7</accession>
<evidence type="ECO:0000313" key="14">
    <source>
        <dbReference type="Proteomes" id="UP000000539"/>
    </source>
</evidence>
<feature type="signal peptide" evidence="11">
    <location>
        <begin position="1"/>
        <end position="22"/>
    </location>
</feature>
<dbReference type="InterPro" id="IPR045588">
    <property type="entry name" value="CLSTN_C"/>
</dbReference>
<keyword evidence="3 11" id="KW-0732">Signal</keyword>
<evidence type="ECO:0000256" key="9">
    <source>
        <dbReference type="ARBA" id="ARBA00023180"/>
    </source>
</evidence>
<evidence type="ECO:0000256" key="4">
    <source>
        <dbReference type="ARBA" id="ARBA00022737"/>
    </source>
</evidence>
<reference evidence="13" key="1">
    <citation type="submission" date="2020-11" db="EMBL/GenBank/DDBJ databases">
        <title>Gallus gallus (Chicken) genome, bGalGal1, GRCg7b, maternal haplotype autosomes + Z &amp; W.</title>
        <authorList>
            <person name="Warren W."/>
            <person name="Formenti G."/>
            <person name="Fedrigo O."/>
            <person name="Haase B."/>
            <person name="Mountcastle J."/>
            <person name="Balacco J."/>
            <person name="Tracey A."/>
            <person name="Schneider V."/>
            <person name="Okimoto R."/>
            <person name="Cheng H."/>
            <person name="Hawken R."/>
            <person name="Howe K."/>
            <person name="Jarvis E.D."/>
        </authorList>
    </citation>
    <scope>NUCLEOTIDE SEQUENCE [LARGE SCALE GENOMIC DNA]</scope>
    <source>
        <strain evidence="13">Broiler</strain>
    </source>
</reference>
<evidence type="ECO:0000256" key="1">
    <source>
        <dbReference type="ARBA" id="ARBA00004479"/>
    </source>
</evidence>
<evidence type="ECO:0000256" key="8">
    <source>
        <dbReference type="ARBA" id="ARBA00023136"/>
    </source>
</evidence>
<feature type="domain" description="Calsyntenin C-terminal" evidence="12">
    <location>
        <begin position="73"/>
        <end position="116"/>
    </location>
</feature>
<proteinExistence type="predicted"/>
<organism evidence="13 14">
    <name type="scientific">Gallus gallus</name>
    <name type="common">Chicken</name>
    <dbReference type="NCBI Taxonomy" id="9031"/>
    <lineage>
        <taxon>Eukaryota</taxon>
        <taxon>Metazoa</taxon>
        <taxon>Chordata</taxon>
        <taxon>Craniata</taxon>
        <taxon>Vertebrata</taxon>
        <taxon>Euteleostomi</taxon>
        <taxon>Archelosauria</taxon>
        <taxon>Archosauria</taxon>
        <taxon>Dinosauria</taxon>
        <taxon>Saurischia</taxon>
        <taxon>Theropoda</taxon>
        <taxon>Coelurosauria</taxon>
        <taxon>Aves</taxon>
        <taxon>Neognathae</taxon>
        <taxon>Galloanserae</taxon>
        <taxon>Galliformes</taxon>
        <taxon>Phasianidae</taxon>
        <taxon>Phasianinae</taxon>
        <taxon>Gallus</taxon>
    </lineage>
</organism>
<comment type="subcellular location">
    <subcellularLocation>
        <location evidence="1">Membrane</location>
        <topology evidence="1">Single-pass type I membrane protein</topology>
    </subcellularLocation>
</comment>
<keyword evidence="8" id="KW-0472">Membrane</keyword>
<evidence type="ECO:0000256" key="6">
    <source>
        <dbReference type="ARBA" id="ARBA00022889"/>
    </source>
</evidence>
<protein>
    <submittedName>
        <fullName evidence="13">Calsyntenin 2</fullName>
    </submittedName>
</protein>
<evidence type="ECO:0000256" key="5">
    <source>
        <dbReference type="ARBA" id="ARBA00022837"/>
    </source>
</evidence>
<keyword evidence="4" id="KW-0677">Repeat</keyword>
<dbReference type="Proteomes" id="UP000000539">
    <property type="component" value="Chromosome 9"/>
</dbReference>
<keyword evidence="2" id="KW-0812">Transmembrane</keyword>
<dbReference type="GeneTree" id="ENSGT00950000183086"/>
<dbReference type="Pfam" id="PF19699">
    <property type="entry name" value="CLSTN_C"/>
    <property type="match status" value="1"/>
</dbReference>
<dbReference type="GO" id="GO:0016020">
    <property type="term" value="C:membrane"/>
    <property type="evidence" value="ECO:0007669"/>
    <property type="project" value="UniProtKB-SubCell"/>
</dbReference>
<evidence type="ECO:0000259" key="12">
    <source>
        <dbReference type="Pfam" id="PF19699"/>
    </source>
</evidence>
<evidence type="ECO:0000256" key="2">
    <source>
        <dbReference type="ARBA" id="ARBA00022692"/>
    </source>
</evidence>
<feature type="chain" id="PRO_5036458061" evidence="11">
    <location>
        <begin position="23"/>
        <end position="180"/>
    </location>
</feature>
<feature type="compositionally biased region" description="Acidic residues" evidence="10">
    <location>
        <begin position="123"/>
        <end position="155"/>
    </location>
</feature>
<dbReference type="PANTHER" id="PTHR14139:SF3">
    <property type="entry name" value="CALSYNTENIN-2"/>
    <property type="match status" value="1"/>
</dbReference>
<keyword evidence="6" id="KW-0130">Cell adhesion</keyword>